<dbReference type="AlphaFoldDB" id="A0A1B8G6R7"/>
<name>A0A1B8G6R7_9PEZI</name>
<keyword evidence="2" id="KW-0812">Transmembrane</keyword>
<evidence type="ECO:0000256" key="2">
    <source>
        <dbReference type="SAM" id="Phobius"/>
    </source>
</evidence>
<dbReference type="EMBL" id="KV460287">
    <property type="protein sequence ID" value="OBT91524.2"/>
    <property type="molecule type" value="Genomic_DNA"/>
</dbReference>
<organism evidence="3 4">
    <name type="scientific">Pseudogymnoascus verrucosus</name>
    <dbReference type="NCBI Taxonomy" id="342668"/>
    <lineage>
        <taxon>Eukaryota</taxon>
        <taxon>Fungi</taxon>
        <taxon>Dikarya</taxon>
        <taxon>Ascomycota</taxon>
        <taxon>Pezizomycotina</taxon>
        <taxon>Leotiomycetes</taxon>
        <taxon>Thelebolales</taxon>
        <taxon>Thelebolaceae</taxon>
        <taxon>Pseudogymnoascus</taxon>
    </lineage>
</organism>
<protein>
    <submittedName>
        <fullName evidence="3">Uncharacterized protein</fullName>
    </submittedName>
</protein>
<keyword evidence="2" id="KW-1133">Transmembrane helix</keyword>
<feature type="transmembrane region" description="Helical" evidence="2">
    <location>
        <begin position="533"/>
        <end position="552"/>
    </location>
</feature>
<gene>
    <name evidence="3" type="ORF">VE01_10451</name>
</gene>
<feature type="transmembrane region" description="Helical" evidence="2">
    <location>
        <begin position="564"/>
        <end position="583"/>
    </location>
</feature>
<feature type="compositionally biased region" description="Acidic residues" evidence="1">
    <location>
        <begin position="53"/>
        <end position="90"/>
    </location>
</feature>
<dbReference type="STRING" id="342668.A0A1B8G6R7"/>
<evidence type="ECO:0000313" key="4">
    <source>
        <dbReference type="Proteomes" id="UP000091956"/>
    </source>
</evidence>
<reference evidence="3 4" key="1">
    <citation type="submission" date="2016-03" db="EMBL/GenBank/DDBJ databases">
        <title>Comparative genomics of Pseudogymnoascus destructans, the fungus causing white-nose syndrome of bats.</title>
        <authorList>
            <person name="Palmer J.M."/>
            <person name="Drees K.P."/>
            <person name="Foster J.T."/>
            <person name="Lindner D.L."/>
        </authorList>
    </citation>
    <scope>NUCLEOTIDE SEQUENCE [LARGE SCALE GENOMIC DNA]</scope>
    <source>
        <strain evidence="3 4">UAMH 10579</strain>
    </source>
</reference>
<proteinExistence type="predicted"/>
<feature type="region of interest" description="Disordered" evidence="1">
    <location>
        <begin position="46"/>
        <end position="101"/>
    </location>
</feature>
<keyword evidence="4" id="KW-1185">Reference proteome</keyword>
<dbReference type="GeneID" id="28843837"/>
<sequence>MSTEFETRREFSHQSLRRYWPKRFTKRQPFNPNSENQTYLEYLQIEQYLGEGVSDEEDEEEEGNEVEAEEEDGASCEDDGSSNAPEDDVNEQSKAADASNQISDVRRFMRGMERDEDFLDDYDMVDEVAKFCEGGSDGPFRAREKHVAILDERNIAGTIIDKGGYCRTNLEPLTLEQLFDKLSRKRLRVESDSTNAFDDEEIDAERRIVFISDLDSFTIQAIIKTASRTQAPALRDLFHKYLTRKASIGVTISNGFPVFTLELHMPYYVLGKSKTASRDARRKSDGSPLRQSRKLDFLSRSLDASKGSNPTDQHYWLHEAQISIVVTGVNNWVWTAYGFVDTYFGSKGTVEDYDKLKGRHWEREDPLAAGRLNGGEPIWTPREYFLRVAQSRIREVLKEWNRIVRTVTEEVEGSRDLVYSSSKITAQKLEFLERRNSQMAALSTQLIGGLSETIQAWEGFRTTEANYFLFDEVSTAEPSLEASLNAIDKEFSKLMPGLRKLEQLKKELCDRREGLNAYLSLDGRAAARQLQDLTVLAIVFSPLLITSALFSATGVLPSPGLGKFIYVLVVVTGTMVAMLLVLYHWRYCLQRGVDYMQSAVSSFNELLNGNRISSDAESWDIEKGP</sequence>
<dbReference type="RefSeq" id="XP_018125257.2">
    <property type="nucleotide sequence ID" value="XM_018279849.2"/>
</dbReference>
<accession>A0A1B8G6R7</accession>
<evidence type="ECO:0000313" key="3">
    <source>
        <dbReference type="EMBL" id="OBT91524.2"/>
    </source>
</evidence>
<evidence type="ECO:0000256" key="1">
    <source>
        <dbReference type="SAM" id="MobiDB-lite"/>
    </source>
</evidence>
<dbReference type="Proteomes" id="UP000091956">
    <property type="component" value="Unassembled WGS sequence"/>
</dbReference>
<keyword evidence="2" id="KW-0472">Membrane</keyword>
<reference evidence="4" key="2">
    <citation type="journal article" date="2018" name="Nat. Commun.">
        <title>Extreme sensitivity to ultraviolet light in the fungal pathogen causing white-nose syndrome of bats.</title>
        <authorList>
            <person name="Palmer J.M."/>
            <person name="Drees K.P."/>
            <person name="Foster J.T."/>
            <person name="Lindner D.L."/>
        </authorList>
    </citation>
    <scope>NUCLEOTIDE SEQUENCE [LARGE SCALE GENOMIC DNA]</scope>
    <source>
        <strain evidence="4">UAMH 10579</strain>
    </source>
</reference>